<feature type="domain" description="BPTI/Kunitz inhibitor" evidence="7">
    <location>
        <begin position="677"/>
        <end position="727"/>
    </location>
</feature>
<dbReference type="GO" id="GO:0004867">
    <property type="term" value="F:serine-type endopeptidase inhibitor activity"/>
    <property type="evidence" value="ECO:0000318"/>
    <property type="project" value="GO_Central"/>
</dbReference>
<dbReference type="PhylomeDB" id="E9GL29"/>
<evidence type="ECO:0000256" key="3">
    <source>
        <dbReference type="ARBA" id="ARBA00022690"/>
    </source>
</evidence>
<dbReference type="Pfam" id="PF00014">
    <property type="entry name" value="Kunitz_BPTI"/>
    <property type="match status" value="9"/>
</dbReference>
<dbReference type="GO" id="GO:0005615">
    <property type="term" value="C:extracellular space"/>
    <property type="evidence" value="ECO:0000318"/>
    <property type="project" value="GO_Central"/>
</dbReference>
<dbReference type="EMBL" id="GL732550">
    <property type="protein sequence ID" value="EFX79782.1"/>
    <property type="molecule type" value="Genomic_DNA"/>
</dbReference>
<feature type="chain" id="PRO_5003237161" description="BPTI/Kunitz inhibitor domain-containing protein" evidence="6">
    <location>
        <begin position="19"/>
        <end position="1104"/>
    </location>
</feature>
<dbReference type="Proteomes" id="UP000000305">
    <property type="component" value="Unassembled WGS sequence"/>
</dbReference>
<dbReference type="eggNOG" id="KOG4597">
    <property type="taxonomic scope" value="Eukaryota"/>
</dbReference>
<dbReference type="SMART" id="SM00131">
    <property type="entry name" value="KU"/>
    <property type="match status" value="9"/>
</dbReference>
<evidence type="ECO:0000256" key="6">
    <source>
        <dbReference type="SAM" id="SignalP"/>
    </source>
</evidence>
<name>E9GL29_DAPPU</name>
<feature type="domain" description="BPTI/Kunitz inhibitor" evidence="7">
    <location>
        <begin position="109"/>
        <end position="159"/>
    </location>
</feature>
<dbReference type="FunFam" id="4.10.410.10:FF:000011">
    <property type="entry name" value="Tissue factor pathway inhibitor"/>
    <property type="match status" value="1"/>
</dbReference>
<evidence type="ECO:0000259" key="7">
    <source>
        <dbReference type="PROSITE" id="PS50279"/>
    </source>
</evidence>
<dbReference type="Gene3D" id="4.10.410.10">
    <property type="entry name" value="Pancreatic trypsin inhibitor Kunitz domain"/>
    <property type="match status" value="9"/>
</dbReference>
<dbReference type="PANTHER" id="PTHR10083">
    <property type="entry name" value="KUNITZ-TYPE PROTEASE INHIBITOR-RELATED"/>
    <property type="match status" value="1"/>
</dbReference>
<evidence type="ECO:0000256" key="2">
    <source>
        <dbReference type="ARBA" id="ARBA00022525"/>
    </source>
</evidence>
<dbReference type="STRING" id="6669.E9GL29"/>
<feature type="domain" description="BPTI/Kunitz inhibitor" evidence="7">
    <location>
        <begin position="257"/>
        <end position="307"/>
    </location>
</feature>
<evidence type="ECO:0000256" key="1">
    <source>
        <dbReference type="ARBA" id="ARBA00004613"/>
    </source>
</evidence>
<dbReference type="SUPFAM" id="SSF57603">
    <property type="entry name" value="FnI-like domain"/>
    <property type="match status" value="1"/>
</dbReference>
<dbReference type="PRINTS" id="PR00759">
    <property type="entry name" value="BASICPTASE"/>
</dbReference>
<proteinExistence type="predicted"/>
<dbReference type="PANTHER" id="PTHR10083:SF374">
    <property type="entry name" value="BPTI_KUNITZ INHIBITOR DOMAIN-CONTAINING PROTEIN"/>
    <property type="match status" value="1"/>
</dbReference>
<dbReference type="CDD" id="cd00109">
    <property type="entry name" value="Kunitz-type"/>
    <property type="match status" value="8"/>
</dbReference>
<feature type="domain" description="BPTI/Kunitz inhibitor" evidence="7">
    <location>
        <begin position="184"/>
        <end position="239"/>
    </location>
</feature>
<evidence type="ECO:0000256" key="5">
    <source>
        <dbReference type="ARBA" id="ARBA00023157"/>
    </source>
</evidence>
<evidence type="ECO:0000256" key="4">
    <source>
        <dbReference type="ARBA" id="ARBA00022900"/>
    </source>
</evidence>
<dbReference type="FunFam" id="4.10.410.10:FF:000035">
    <property type="entry name" value="Protein CBR-MLT-11"/>
    <property type="match status" value="1"/>
</dbReference>
<dbReference type="PROSITE" id="PS50279">
    <property type="entry name" value="BPTI_KUNITZ_2"/>
    <property type="match status" value="9"/>
</dbReference>
<feature type="domain" description="BPTI/Kunitz inhibitor" evidence="7">
    <location>
        <begin position="839"/>
        <end position="889"/>
    </location>
</feature>
<dbReference type="KEGG" id="dpx:DAPPUDRAFT_304363"/>
<dbReference type="FunFam" id="4.10.410.10:FF:000020">
    <property type="entry name" value="Collagen, type VI, alpha 3"/>
    <property type="match status" value="1"/>
</dbReference>
<dbReference type="PROSITE" id="PS00280">
    <property type="entry name" value="BPTI_KUNITZ_1"/>
    <property type="match status" value="7"/>
</dbReference>
<dbReference type="SMART" id="SM00214">
    <property type="entry name" value="VWC"/>
    <property type="match status" value="2"/>
</dbReference>
<feature type="domain" description="BPTI/Kunitz inhibitor" evidence="7">
    <location>
        <begin position="562"/>
        <end position="612"/>
    </location>
</feature>
<gene>
    <name evidence="8" type="ORF">DAPPUDRAFT_304363</name>
</gene>
<feature type="domain" description="BPTI/Kunitz inhibitor" evidence="7">
    <location>
        <begin position="757"/>
        <end position="807"/>
    </location>
</feature>
<keyword evidence="4" id="KW-0722">Serine protease inhibitor</keyword>
<dbReference type="InterPro" id="IPR050098">
    <property type="entry name" value="TFPI/VKTCI-like"/>
</dbReference>
<feature type="signal peptide" evidence="6">
    <location>
        <begin position="1"/>
        <end position="18"/>
    </location>
</feature>
<dbReference type="FunFam" id="4.10.410.10:FF:000056">
    <property type="entry name" value="Uncharacterized protein"/>
    <property type="match status" value="2"/>
</dbReference>
<feature type="domain" description="BPTI/Kunitz inhibitor" evidence="7">
    <location>
        <begin position="36"/>
        <end position="88"/>
    </location>
</feature>
<dbReference type="FunFam" id="4.10.410.10:FF:000006">
    <property type="entry name" value="Serine peptidase inhibitor, Kunitz type 1"/>
    <property type="match status" value="1"/>
</dbReference>
<keyword evidence="2" id="KW-0964">Secreted</keyword>
<evidence type="ECO:0000313" key="8">
    <source>
        <dbReference type="EMBL" id="EFX79782.1"/>
    </source>
</evidence>
<reference evidence="8 9" key="1">
    <citation type="journal article" date="2011" name="Science">
        <title>The ecoresponsive genome of Daphnia pulex.</title>
        <authorList>
            <person name="Colbourne J.K."/>
            <person name="Pfrender M.E."/>
            <person name="Gilbert D."/>
            <person name="Thomas W.K."/>
            <person name="Tucker A."/>
            <person name="Oakley T.H."/>
            <person name="Tokishita S."/>
            <person name="Aerts A."/>
            <person name="Arnold G.J."/>
            <person name="Basu M.K."/>
            <person name="Bauer D.J."/>
            <person name="Caceres C.E."/>
            <person name="Carmel L."/>
            <person name="Casola C."/>
            <person name="Choi J.H."/>
            <person name="Detter J.C."/>
            <person name="Dong Q."/>
            <person name="Dusheyko S."/>
            <person name="Eads B.D."/>
            <person name="Frohlich T."/>
            <person name="Geiler-Samerotte K.A."/>
            <person name="Gerlach D."/>
            <person name="Hatcher P."/>
            <person name="Jogdeo S."/>
            <person name="Krijgsveld J."/>
            <person name="Kriventseva E.V."/>
            <person name="Kultz D."/>
            <person name="Laforsch C."/>
            <person name="Lindquist E."/>
            <person name="Lopez J."/>
            <person name="Manak J.R."/>
            <person name="Muller J."/>
            <person name="Pangilinan J."/>
            <person name="Patwardhan R.P."/>
            <person name="Pitluck S."/>
            <person name="Pritham E.J."/>
            <person name="Rechtsteiner A."/>
            <person name="Rho M."/>
            <person name="Rogozin I.B."/>
            <person name="Sakarya O."/>
            <person name="Salamov A."/>
            <person name="Schaack S."/>
            <person name="Shapiro H."/>
            <person name="Shiga Y."/>
            <person name="Skalitzky C."/>
            <person name="Smith Z."/>
            <person name="Souvorov A."/>
            <person name="Sung W."/>
            <person name="Tang Z."/>
            <person name="Tsuchiya D."/>
            <person name="Tu H."/>
            <person name="Vos H."/>
            <person name="Wang M."/>
            <person name="Wolf Y.I."/>
            <person name="Yamagata H."/>
            <person name="Yamada T."/>
            <person name="Ye Y."/>
            <person name="Shaw J.R."/>
            <person name="Andrews J."/>
            <person name="Crease T.J."/>
            <person name="Tang H."/>
            <person name="Lucas S.M."/>
            <person name="Robertson H.M."/>
            <person name="Bork P."/>
            <person name="Koonin E.V."/>
            <person name="Zdobnov E.M."/>
            <person name="Grigoriev I.V."/>
            <person name="Lynch M."/>
            <person name="Boore J.L."/>
        </authorList>
    </citation>
    <scope>NUCLEOTIDE SEQUENCE [LARGE SCALE GENOMIC DNA]</scope>
</reference>
<dbReference type="OMA" id="NQFCHIG"/>
<evidence type="ECO:0000313" key="9">
    <source>
        <dbReference type="Proteomes" id="UP000000305"/>
    </source>
</evidence>
<dbReference type="InterPro" id="IPR001007">
    <property type="entry name" value="VWF_dom"/>
</dbReference>
<keyword evidence="6" id="KW-0732">Signal</keyword>
<dbReference type="InterPro" id="IPR036880">
    <property type="entry name" value="Kunitz_BPTI_sf"/>
</dbReference>
<dbReference type="AlphaFoldDB" id="E9GL29"/>
<protein>
    <recommendedName>
        <fullName evidence="7">BPTI/Kunitz inhibitor domain-containing protein</fullName>
    </recommendedName>
</protein>
<keyword evidence="9" id="KW-1185">Reference proteome</keyword>
<dbReference type="InterPro" id="IPR002223">
    <property type="entry name" value="Kunitz_BPTI"/>
</dbReference>
<dbReference type="InterPro" id="IPR020901">
    <property type="entry name" value="Prtase_inh_Kunz-CS"/>
</dbReference>
<comment type="subcellular location">
    <subcellularLocation>
        <location evidence="1">Secreted</location>
    </subcellularLocation>
</comment>
<dbReference type="OrthoDB" id="365605at2759"/>
<dbReference type="HOGENOM" id="CLU_275482_0_0_1"/>
<dbReference type="SUPFAM" id="SSF57362">
    <property type="entry name" value="BPTI-like"/>
    <property type="match status" value="9"/>
</dbReference>
<keyword evidence="3" id="KW-0646">Protease inhibitor</keyword>
<feature type="domain" description="BPTI/Kunitz inhibitor" evidence="7">
    <location>
        <begin position="919"/>
        <end position="969"/>
    </location>
</feature>
<keyword evidence="5" id="KW-1015">Disulfide bond</keyword>
<accession>E9GL29</accession>
<dbReference type="InParanoid" id="E9GL29"/>
<organism evidence="8 9">
    <name type="scientific">Daphnia pulex</name>
    <name type="common">Water flea</name>
    <dbReference type="NCBI Taxonomy" id="6669"/>
    <lineage>
        <taxon>Eukaryota</taxon>
        <taxon>Metazoa</taxon>
        <taxon>Ecdysozoa</taxon>
        <taxon>Arthropoda</taxon>
        <taxon>Crustacea</taxon>
        <taxon>Branchiopoda</taxon>
        <taxon>Diplostraca</taxon>
        <taxon>Cladocera</taxon>
        <taxon>Anomopoda</taxon>
        <taxon>Daphniidae</taxon>
        <taxon>Daphnia</taxon>
    </lineage>
</organism>
<sequence>MLSEKLIFILLLAAVATAIPRPDDSEESKVDDEDDCSLPAIQPGIKKSCSGFLTRWTFNNGACQQITYGGCGGTKNLFETEYACNAKCNRKALLRGPGARSSESAPSPCHLPSAAGYCRAHIPSFYFDSVSGECKSFVYTGCKGNANNFPSMEDCRKTCKVRQIVAATLPATIKDSAKTVSDICSLPPDNSKTTGRACMAFVPSWTFNSTSNKCESYVYGGCGKTANLFRTEEACQSTCGSTAKTVIHASVRNQESCLLPVAKGPCFGFMKRYGFNKEKNRCELFTYGGCQGNFNNYVTADQCFDACGGALPSLASECEQVTCPISNKRYFERGCRPDYKGKACCPTSFSCPDDKSAKGVCHYGGVTYQLGQKVPAVTEDQPCKTNCFCVSSVEHQDGATIKCSDVECPLVDPPANGKEGCELVTKPNTCCPSYQCHDHSSEEKEVDICLLNGKEFNRGQAIPTGDPCKTCTCVEGFTGLNGPGCRDTQCLIDNRIGCVPVYTENVCCPTSYKCAKDTVAAAENKTRIIRVEGGPGKQSAVTLPFLIPGGNVRKWQVKAALCLLPRDIGRCRASVPSFYYDADQLKCVLFNFGGCHGNENRFSSEAECLSTCQHSDVAETGEITEPVAPEETKKTVEGTKKVASPFKPSGVAVTLPALIPEDWGKGKDSSSIMLQRCLMPMHIGPCRMSLEKFYYDAEKKDCLLFFYGGCKGNSNQFDTVEECRQTCRVKSEDVAKPTTAIQQPDQDIAKVAKPSVCEMPQEVGPCKGQVPAYFYNKDSGACESFWFGGCRGNANRFETEAECQTKCIPSSLTPVSAVIGVKGAAPTSAPSSDTVAEHCKLPADIGPCRAAKPRYHYNLTAGECQPFNFGGCRGNNNNFQTIEQCQSECAAGGAVNQPLLSSIKEHVRKEMNEEEINRCKLPADVGFCRSFQERFYYDSIESQCKTFSWGGCRGNSNNFPTSEECMVTCDRQGKLAAAVTADAKTPGRFRAPSRFRATPVVEDTAQPEVDTKESELDAASRRSGLTCKFGNETLNLGDRLQSDDPCEECVCSTPPEITCTRQTCPPFPVLNGAATCRETVVPDQCCPIIECVSANPPVLDPQTI</sequence>